<sequence length="308" mass="35460">MIKLDLRQLETFVEVTNLKSFSKAAKKLYITQPTVTSHIQNLEKELGTILINRSGKNMSLTEAGDILYKYAINIINTCEMAKFQLASYKGKIQGHLEICSSSVPRKYVLPNILKEFVLKYPDVTFSLTDRDSKEVIRNILDGENDFGIVGAKYPSKNLDYIELIEDELLLVTANIPKFFQDNYSYLDKEILLKEKIIFREKGSGTRNLLERELEKNNISSNLLNIIGYIEDTETIKKLISLGIGVSFLSEKTILEELNLNKFKVFNIKGFDLNRKFYFVYHKNRQLSPLSETFKNFMLEHINKSGNIA</sequence>
<dbReference type="Proteomes" id="UP001108123">
    <property type="component" value="Unassembled WGS sequence"/>
</dbReference>
<dbReference type="GO" id="GO:0000976">
    <property type="term" value="F:transcription cis-regulatory region binding"/>
    <property type="evidence" value="ECO:0007669"/>
    <property type="project" value="TreeGrafter"/>
</dbReference>
<gene>
    <name evidence="6" type="ORF">L0P62_11175</name>
</gene>
<dbReference type="EMBL" id="JAKNID010000079">
    <property type="protein sequence ID" value="MCG4566011.1"/>
    <property type="molecule type" value="Genomic_DNA"/>
</dbReference>
<name>A0A9Q4AE72_9FIRM</name>
<dbReference type="SUPFAM" id="SSF46785">
    <property type="entry name" value="Winged helix' DNA-binding domain"/>
    <property type="match status" value="1"/>
</dbReference>
<keyword evidence="7" id="KW-1185">Reference proteome</keyword>
<dbReference type="Gene3D" id="3.40.190.290">
    <property type="match status" value="1"/>
</dbReference>
<reference evidence="6" key="1">
    <citation type="submission" date="2022-01" db="EMBL/GenBank/DDBJ databases">
        <title>Collection of gut derived symbiotic bacterial strains cultured from healthy donors.</title>
        <authorList>
            <person name="Lin H."/>
            <person name="Kohout C."/>
            <person name="Waligurski E."/>
            <person name="Pamer E.G."/>
        </authorList>
    </citation>
    <scope>NUCLEOTIDE SEQUENCE</scope>
    <source>
        <strain evidence="6">MSK.14.39</strain>
    </source>
</reference>
<feature type="domain" description="HTH lysR-type" evidence="5">
    <location>
        <begin position="4"/>
        <end position="61"/>
    </location>
</feature>
<evidence type="ECO:0000256" key="1">
    <source>
        <dbReference type="ARBA" id="ARBA00009437"/>
    </source>
</evidence>
<evidence type="ECO:0000313" key="6">
    <source>
        <dbReference type="EMBL" id="MCG4566011.1"/>
    </source>
</evidence>
<evidence type="ECO:0000313" key="7">
    <source>
        <dbReference type="Proteomes" id="UP001108123"/>
    </source>
</evidence>
<dbReference type="InterPro" id="IPR047788">
    <property type="entry name" value="LysR-like_Sec_metab"/>
</dbReference>
<dbReference type="InterPro" id="IPR005119">
    <property type="entry name" value="LysR_subst-bd"/>
</dbReference>
<dbReference type="PRINTS" id="PR00039">
    <property type="entry name" value="HTHLYSR"/>
</dbReference>
<evidence type="ECO:0000256" key="4">
    <source>
        <dbReference type="ARBA" id="ARBA00023163"/>
    </source>
</evidence>
<keyword evidence="2" id="KW-0805">Transcription regulation</keyword>
<evidence type="ECO:0000256" key="2">
    <source>
        <dbReference type="ARBA" id="ARBA00023015"/>
    </source>
</evidence>
<keyword evidence="4" id="KW-0804">Transcription</keyword>
<dbReference type="PROSITE" id="PS50931">
    <property type="entry name" value="HTH_LYSR"/>
    <property type="match status" value="1"/>
</dbReference>
<evidence type="ECO:0000256" key="3">
    <source>
        <dbReference type="ARBA" id="ARBA00023125"/>
    </source>
</evidence>
<dbReference type="InterPro" id="IPR036390">
    <property type="entry name" value="WH_DNA-bd_sf"/>
</dbReference>
<dbReference type="InterPro" id="IPR036388">
    <property type="entry name" value="WH-like_DNA-bd_sf"/>
</dbReference>
<dbReference type="FunFam" id="1.10.10.10:FF:000001">
    <property type="entry name" value="LysR family transcriptional regulator"/>
    <property type="match status" value="1"/>
</dbReference>
<dbReference type="PANTHER" id="PTHR30126:SF64">
    <property type="entry name" value="HTH-TYPE TRANSCRIPTIONAL REGULATOR CITR"/>
    <property type="match status" value="1"/>
</dbReference>
<keyword evidence="3" id="KW-0238">DNA-binding</keyword>
<accession>A0A9Q4AE72</accession>
<comment type="similarity">
    <text evidence="1">Belongs to the LysR transcriptional regulatory family.</text>
</comment>
<dbReference type="PANTHER" id="PTHR30126">
    <property type="entry name" value="HTH-TYPE TRANSCRIPTIONAL REGULATOR"/>
    <property type="match status" value="1"/>
</dbReference>
<comment type="caution">
    <text evidence="6">The sequence shown here is derived from an EMBL/GenBank/DDBJ whole genome shotgun (WGS) entry which is preliminary data.</text>
</comment>
<dbReference type="Pfam" id="PF00126">
    <property type="entry name" value="HTH_1"/>
    <property type="match status" value="1"/>
</dbReference>
<dbReference type="GO" id="GO:0003700">
    <property type="term" value="F:DNA-binding transcription factor activity"/>
    <property type="evidence" value="ECO:0007669"/>
    <property type="project" value="InterPro"/>
</dbReference>
<proteinExistence type="inferred from homology"/>
<dbReference type="InterPro" id="IPR000847">
    <property type="entry name" value="LysR_HTH_N"/>
</dbReference>
<protein>
    <submittedName>
        <fullName evidence="6">LysR family transcriptional regulator</fullName>
    </submittedName>
</protein>
<organism evidence="6 7">
    <name type="scientific">Anaerosalibacter bizertensis</name>
    <dbReference type="NCBI Taxonomy" id="932217"/>
    <lineage>
        <taxon>Bacteria</taxon>
        <taxon>Bacillati</taxon>
        <taxon>Bacillota</taxon>
        <taxon>Tissierellia</taxon>
        <taxon>Tissierellales</taxon>
        <taxon>Sporanaerobacteraceae</taxon>
        <taxon>Anaerosalibacter</taxon>
    </lineage>
</organism>
<dbReference type="Gene3D" id="1.10.10.10">
    <property type="entry name" value="Winged helix-like DNA-binding domain superfamily/Winged helix DNA-binding domain"/>
    <property type="match status" value="1"/>
</dbReference>
<dbReference type="AlphaFoldDB" id="A0A9Q4AE72"/>
<dbReference type="Pfam" id="PF03466">
    <property type="entry name" value="LysR_substrate"/>
    <property type="match status" value="1"/>
</dbReference>
<dbReference type="SUPFAM" id="SSF53850">
    <property type="entry name" value="Periplasmic binding protein-like II"/>
    <property type="match status" value="1"/>
</dbReference>
<dbReference type="NCBIfam" id="NF040786">
    <property type="entry name" value="LysR_Sec_metab"/>
    <property type="match status" value="1"/>
</dbReference>
<evidence type="ECO:0000259" key="5">
    <source>
        <dbReference type="PROSITE" id="PS50931"/>
    </source>
</evidence>